<accession>A0A383D7M3</accession>
<evidence type="ECO:0000313" key="1">
    <source>
        <dbReference type="EMBL" id="SVE39858.1"/>
    </source>
</evidence>
<proteinExistence type="predicted"/>
<reference evidence="1" key="1">
    <citation type="submission" date="2018-05" db="EMBL/GenBank/DDBJ databases">
        <authorList>
            <person name="Lanie J.A."/>
            <person name="Ng W.-L."/>
            <person name="Kazmierczak K.M."/>
            <person name="Andrzejewski T.M."/>
            <person name="Davidsen T.M."/>
            <person name="Wayne K.J."/>
            <person name="Tettelin H."/>
            <person name="Glass J.I."/>
            <person name="Rusch D."/>
            <person name="Podicherti R."/>
            <person name="Tsui H.-C.T."/>
            <person name="Winkler M.E."/>
        </authorList>
    </citation>
    <scope>NUCLEOTIDE SEQUENCE</scope>
</reference>
<protein>
    <submittedName>
        <fullName evidence="1">Uncharacterized protein</fullName>
    </submittedName>
</protein>
<gene>
    <name evidence="1" type="ORF">METZ01_LOCUS492712</name>
</gene>
<sequence length="39" mass="4360">VLAVLLSSDFAHEETSTANAAIMTNQDKKLFILFLYIKC</sequence>
<dbReference type="AlphaFoldDB" id="A0A383D7M3"/>
<organism evidence="1">
    <name type="scientific">marine metagenome</name>
    <dbReference type="NCBI Taxonomy" id="408172"/>
    <lineage>
        <taxon>unclassified sequences</taxon>
        <taxon>metagenomes</taxon>
        <taxon>ecological metagenomes</taxon>
    </lineage>
</organism>
<dbReference type="EMBL" id="UINC01214566">
    <property type="protein sequence ID" value="SVE39858.1"/>
    <property type="molecule type" value="Genomic_DNA"/>
</dbReference>
<name>A0A383D7M3_9ZZZZ</name>
<feature type="non-terminal residue" evidence="1">
    <location>
        <position position="1"/>
    </location>
</feature>